<dbReference type="Proteomes" id="UP000789396">
    <property type="component" value="Unassembled WGS sequence"/>
</dbReference>
<evidence type="ECO:0000313" key="1">
    <source>
        <dbReference type="EMBL" id="CAG8743837.1"/>
    </source>
</evidence>
<evidence type="ECO:0000313" key="2">
    <source>
        <dbReference type="Proteomes" id="UP000789396"/>
    </source>
</evidence>
<proteinExistence type="predicted"/>
<dbReference type="AlphaFoldDB" id="A0A9N9IP27"/>
<accession>A0A9N9IP27</accession>
<dbReference type="EMBL" id="CAJVPZ010033235">
    <property type="protein sequence ID" value="CAG8743837.1"/>
    <property type="molecule type" value="Genomic_DNA"/>
</dbReference>
<name>A0A9N9IP27_9GLOM</name>
<gene>
    <name evidence="1" type="ORF">RFULGI_LOCUS13084</name>
</gene>
<comment type="caution">
    <text evidence="1">The sequence shown here is derived from an EMBL/GenBank/DDBJ whole genome shotgun (WGS) entry which is preliminary data.</text>
</comment>
<keyword evidence="2" id="KW-1185">Reference proteome</keyword>
<sequence length="157" mass="18301">MSTNDSSDNLSNSAAFIMSTIKEQKNEQIQVKNNTINKILNKKEDDAEIKYNGKKIQTLNEKDTEKNAMAKKSKSKILKKKDAKNKCIEEDITEKQNSEDNKKKCSAISKWEVLKIKFDKKIREEILDAVKRQLMIFYLEIKRHIEILEKIDPLLVN</sequence>
<reference evidence="1" key="1">
    <citation type="submission" date="2021-06" db="EMBL/GenBank/DDBJ databases">
        <authorList>
            <person name="Kallberg Y."/>
            <person name="Tangrot J."/>
            <person name="Rosling A."/>
        </authorList>
    </citation>
    <scope>NUCLEOTIDE SEQUENCE</scope>
    <source>
        <strain evidence="1">IN212</strain>
    </source>
</reference>
<protein>
    <submittedName>
        <fullName evidence="1">9501_t:CDS:1</fullName>
    </submittedName>
</protein>
<organism evidence="1 2">
    <name type="scientific">Racocetra fulgida</name>
    <dbReference type="NCBI Taxonomy" id="60492"/>
    <lineage>
        <taxon>Eukaryota</taxon>
        <taxon>Fungi</taxon>
        <taxon>Fungi incertae sedis</taxon>
        <taxon>Mucoromycota</taxon>
        <taxon>Glomeromycotina</taxon>
        <taxon>Glomeromycetes</taxon>
        <taxon>Diversisporales</taxon>
        <taxon>Gigasporaceae</taxon>
        <taxon>Racocetra</taxon>
    </lineage>
</organism>
<feature type="non-terminal residue" evidence="1">
    <location>
        <position position="157"/>
    </location>
</feature>